<organism evidence="1 2">
    <name type="scientific">Jejuia pallidilutea</name>
    <dbReference type="NCBI Taxonomy" id="504487"/>
    <lineage>
        <taxon>Bacteria</taxon>
        <taxon>Pseudomonadati</taxon>
        <taxon>Bacteroidota</taxon>
        <taxon>Flavobacteriia</taxon>
        <taxon>Flavobacteriales</taxon>
        <taxon>Flavobacteriaceae</taxon>
        <taxon>Jejuia</taxon>
    </lineage>
</organism>
<reference evidence="1 2" key="1">
    <citation type="journal article" date="2014" name="Genome Announc.">
        <title>Draft Genome Sequence of Marine Flavobacterium Jejuia pallidilutea Strain 11shimoA1 and Pigmentation Mutants.</title>
        <authorList>
            <person name="Takatani N."/>
            <person name="Nakanishi M."/>
            <person name="Meirelles P."/>
            <person name="Mino S."/>
            <person name="Suda W."/>
            <person name="Oshima K."/>
            <person name="Hattori M."/>
            <person name="Ohkuma M."/>
            <person name="Hosokawa M."/>
            <person name="Miyashita K."/>
            <person name="Thompson F.L."/>
            <person name="Niwa A."/>
            <person name="Sawabe T."/>
            <person name="Sawabe T."/>
        </authorList>
    </citation>
    <scope>NUCLEOTIDE SEQUENCE [LARGE SCALE GENOMIC DNA]</scope>
    <source>
        <strain evidence="2">JCM19302</strain>
    </source>
</reference>
<protein>
    <submittedName>
        <fullName evidence="1">Uncharacterized protein</fullName>
    </submittedName>
</protein>
<dbReference type="Proteomes" id="UP000029646">
    <property type="component" value="Unassembled WGS sequence"/>
</dbReference>
<evidence type="ECO:0000313" key="1">
    <source>
        <dbReference type="EMBL" id="GAL72070.1"/>
    </source>
</evidence>
<comment type="caution">
    <text evidence="1">The sequence shown here is derived from an EMBL/GenBank/DDBJ whole genome shotgun (WGS) entry which is preliminary data.</text>
</comment>
<evidence type="ECO:0000313" key="2">
    <source>
        <dbReference type="Proteomes" id="UP000029646"/>
    </source>
</evidence>
<proteinExistence type="predicted"/>
<sequence>MKEETIKTLMEKYEAGNSTLEEEQILFETADASTPNLRRWGLLKKHIKKHHLKVLTIHFGHLLKAKPLESAGLV</sequence>
<dbReference type="AlphaFoldDB" id="A0A090W4X8"/>
<accession>A0A090W4X8</accession>
<gene>
    <name evidence="1" type="ORF">JCM19302_2197</name>
</gene>
<dbReference type="EMBL" id="BBNS01000019">
    <property type="protein sequence ID" value="GAL72070.1"/>
    <property type="molecule type" value="Genomic_DNA"/>
</dbReference>
<dbReference type="RefSeq" id="WP_081956295.1">
    <property type="nucleotide sequence ID" value="NZ_BBNR01000021.1"/>
</dbReference>
<name>A0A090W4X8_9FLAO</name>